<dbReference type="PANTHER" id="PTHR43180:SF30">
    <property type="entry name" value="MOMILACTONE A SYNTHASE"/>
    <property type="match status" value="1"/>
</dbReference>
<proteinExistence type="inferred from homology"/>
<dbReference type="EMBL" id="PGOL01002560">
    <property type="protein sequence ID" value="PKI47027.1"/>
    <property type="molecule type" value="Genomic_DNA"/>
</dbReference>
<keyword evidence="4" id="KW-1185">Reference proteome</keyword>
<comment type="caution">
    <text evidence="3">The sequence shown here is derived from an EMBL/GenBank/DDBJ whole genome shotgun (WGS) entry which is preliminary data.</text>
</comment>
<dbReference type="GO" id="GO:0016491">
    <property type="term" value="F:oxidoreductase activity"/>
    <property type="evidence" value="ECO:0007669"/>
    <property type="project" value="UniProtKB-KW"/>
</dbReference>
<feature type="non-terminal residue" evidence="3">
    <location>
        <position position="107"/>
    </location>
</feature>
<keyword evidence="2" id="KW-0560">Oxidoreductase</keyword>
<dbReference type="Pfam" id="PF00106">
    <property type="entry name" value="adh_short"/>
    <property type="match status" value="1"/>
</dbReference>
<gene>
    <name evidence="3" type="ORF">CRG98_032566</name>
</gene>
<accession>A0A2I0ISP2</accession>
<evidence type="ECO:0000256" key="2">
    <source>
        <dbReference type="ARBA" id="ARBA00023002"/>
    </source>
</evidence>
<dbReference type="SUPFAM" id="SSF51735">
    <property type="entry name" value="NAD(P)-binding Rossmann-fold domains"/>
    <property type="match status" value="1"/>
</dbReference>
<evidence type="ECO:0008006" key="5">
    <source>
        <dbReference type="Google" id="ProtNLM"/>
    </source>
</evidence>
<dbReference type="AlphaFoldDB" id="A0A2I0ISP2"/>
<dbReference type="PANTHER" id="PTHR43180">
    <property type="entry name" value="3-OXOACYL-(ACYL-CARRIER-PROTEIN) REDUCTASE (AFU_ORTHOLOGUE AFUA_6G11210)"/>
    <property type="match status" value="1"/>
</dbReference>
<evidence type="ECO:0000313" key="4">
    <source>
        <dbReference type="Proteomes" id="UP000233551"/>
    </source>
</evidence>
<dbReference type="InterPro" id="IPR002347">
    <property type="entry name" value="SDR_fam"/>
</dbReference>
<evidence type="ECO:0000313" key="3">
    <source>
        <dbReference type="EMBL" id="PKI47027.1"/>
    </source>
</evidence>
<protein>
    <recommendedName>
        <fullName evidence="5">Secoisolariciresinol dehydrogenase-like</fullName>
    </recommendedName>
</protein>
<dbReference type="STRING" id="22663.A0A2I0ISP2"/>
<dbReference type="Proteomes" id="UP000233551">
    <property type="component" value="Unassembled WGS sequence"/>
</dbReference>
<comment type="similarity">
    <text evidence="1">Belongs to the short-chain dehydrogenases/reductases (SDR) family.</text>
</comment>
<sequence>MSNPNGFSACPPSLRRLEGKVAIITGGASGIGESTVRLFVRHGAKVVMADVQDNLGLSLCKELGPEETISYVHCDVTREADVEKAVDAAVSRYGKLDIMYNNAGIPG</sequence>
<dbReference type="PRINTS" id="PR00081">
    <property type="entry name" value="GDHRDH"/>
</dbReference>
<dbReference type="Gene3D" id="3.40.50.720">
    <property type="entry name" value="NAD(P)-binding Rossmann-like Domain"/>
    <property type="match status" value="1"/>
</dbReference>
<dbReference type="InterPro" id="IPR036291">
    <property type="entry name" value="NAD(P)-bd_dom_sf"/>
</dbReference>
<organism evidence="3 4">
    <name type="scientific">Punica granatum</name>
    <name type="common">Pomegranate</name>
    <dbReference type="NCBI Taxonomy" id="22663"/>
    <lineage>
        <taxon>Eukaryota</taxon>
        <taxon>Viridiplantae</taxon>
        <taxon>Streptophyta</taxon>
        <taxon>Embryophyta</taxon>
        <taxon>Tracheophyta</taxon>
        <taxon>Spermatophyta</taxon>
        <taxon>Magnoliopsida</taxon>
        <taxon>eudicotyledons</taxon>
        <taxon>Gunneridae</taxon>
        <taxon>Pentapetalae</taxon>
        <taxon>rosids</taxon>
        <taxon>malvids</taxon>
        <taxon>Myrtales</taxon>
        <taxon>Lythraceae</taxon>
        <taxon>Punica</taxon>
    </lineage>
</organism>
<reference evidence="3 4" key="1">
    <citation type="submission" date="2017-11" db="EMBL/GenBank/DDBJ databases">
        <title>De-novo sequencing of pomegranate (Punica granatum L.) genome.</title>
        <authorList>
            <person name="Akparov Z."/>
            <person name="Amiraslanov A."/>
            <person name="Hajiyeva S."/>
            <person name="Abbasov M."/>
            <person name="Kaur K."/>
            <person name="Hamwieh A."/>
            <person name="Solovyev V."/>
            <person name="Salamov A."/>
            <person name="Braich B."/>
            <person name="Kosarev P."/>
            <person name="Mahmoud A."/>
            <person name="Hajiyev E."/>
            <person name="Babayeva S."/>
            <person name="Izzatullayeva V."/>
            <person name="Mammadov A."/>
            <person name="Mammadov A."/>
            <person name="Sharifova S."/>
            <person name="Ojaghi J."/>
            <person name="Eynullazada K."/>
            <person name="Bayramov B."/>
            <person name="Abdulazimova A."/>
            <person name="Shahmuradov I."/>
        </authorList>
    </citation>
    <scope>NUCLEOTIDE SEQUENCE [LARGE SCALE GENOMIC DNA]</scope>
    <source>
        <strain evidence="4">cv. AG2017</strain>
        <tissue evidence="3">Leaf</tissue>
    </source>
</reference>
<evidence type="ECO:0000256" key="1">
    <source>
        <dbReference type="ARBA" id="ARBA00006484"/>
    </source>
</evidence>
<name>A0A2I0ISP2_PUNGR</name>